<dbReference type="OrthoDB" id="2146856at2759"/>
<dbReference type="GO" id="GO:0005829">
    <property type="term" value="C:cytosol"/>
    <property type="evidence" value="ECO:0007669"/>
    <property type="project" value="TreeGrafter"/>
</dbReference>
<dbReference type="Gene3D" id="3.40.1160.10">
    <property type="entry name" value="Acetylglutamate kinase-like"/>
    <property type="match status" value="1"/>
</dbReference>
<gene>
    <name evidence="3" type="ORF">BCR33DRAFT_853684</name>
</gene>
<evidence type="ECO:0000259" key="2">
    <source>
        <dbReference type="Pfam" id="PF00696"/>
    </source>
</evidence>
<dbReference type="Pfam" id="PF00696">
    <property type="entry name" value="AA_kinase"/>
    <property type="match status" value="1"/>
</dbReference>
<dbReference type="GO" id="GO:0009090">
    <property type="term" value="P:homoserine biosynthetic process"/>
    <property type="evidence" value="ECO:0007669"/>
    <property type="project" value="TreeGrafter"/>
</dbReference>
<reference evidence="3 4" key="1">
    <citation type="submission" date="2016-07" db="EMBL/GenBank/DDBJ databases">
        <title>Pervasive Adenine N6-methylation of Active Genes in Fungi.</title>
        <authorList>
            <consortium name="DOE Joint Genome Institute"/>
            <person name="Mondo S.J."/>
            <person name="Dannebaum R.O."/>
            <person name="Kuo R.C."/>
            <person name="Labutti K."/>
            <person name="Haridas S."/>
            <person name="Kuo A."/>
            <person name="Salamov A."/>
            <person name="Ahrendt S.R."/>
            <person name="Lipzen A."/>
            <person name="Sullivan W."/>
            <person name="Andreopoulos W.B."/>
            <person name="Clum A."/>
            <person name="Lindquist E."/>
            <person name="Daum C."/>
            <person name="Ramamoorthy G.K."/>
            <person name="Gryganskyi A."/>
            <person name="Culley D."/>
            <person name="Magnuson J.K."/>
            <person name="James T.Y."/>
            <person name="O'Malley M.A."/>
            <person name="Stajich J.E."/>
            <person name="Spatafora J.W."/>
            <person name="Visel A."/>
            <person name="Grigoriev I.V."/>
        </authorList>
    </citation>
    <scope>NUCLEOTIDE SEQUENCE [LARGE SCALE GENOMIC DNA]</scope>
    <source>
        <strain evidence="3 4">JEL800</strain>
    </source>
</reference>
<proteinExistence type="inferred from homology"/>
<dbReference type="Proteomes" id="UP000193642">
    <property type="component" value="Unassembled WGS sequence"/>
</dbReference>
<dbReference type="InterPro" id="IPR001048">
    <property type="entry name" value="Asp/Glu/Uridylate_kinase"/>
</dbReference>
<dbReference type="AlphaFoldDB" id="A0A1Y2BWV9"/>
<dbReference type="PANTHER" id="PTHR21499">
    <property type="entry name" value="ASPARTATE KINASE"/>
    <property type="match status" value="1"/>
</dbReference>
<evidence type="ECO:0000313" key="3">
    <source>
        <dbReference type="EMBL" id="ORY39137.1"/>
    </source>
</evidence>
<feature type="domain" description="Aspartate/glutamate/uridylate kinase" evidence="2">
    <location>
        <begin position="6"/>
        <end position="289"/>
    </location>
</feature>
<dbReference type="GO" id="GO:0004072">
    <property type="term" value="F:aspartate kinase activity"/>
    <property type="evidence" value="ECO:0007669"/>
    <property type="project" value="TreeGrafter"/>
</dbReference>
<dbReference type="STRING" id="329046.A0A1Y2BWV9"/>
<dbReference type="InterPro" id="IPR036393">
    <property type="entry name" value="AceGlu_kinase-like_sf"/>
</dbReference>
<evidence type="ECO:0000256" key="1">
    <source>
        <dbReference type="ARBA" id="ARBA00010122"/>
    </source>
</evidence>
<comment type="caution">
    <text evidence="3">The sequence shown here is derived from an EMBL/GenBank/DDBJ whole genome shotgun (WGS) entry which is preliminary data.</text>
</comment>
<dbReference type="SUPFAM" id="SSF55021">
    <property type="entry name" value="ACT-like"/>
    <property type="match status" value="1"/>
</dbReference>
<sequence>MDQAEWTVLRVDGQSLGTSAQLEQVAQLARAITVSGKRVAIVVSSIQTPGNKSTVHRLIDASSNCLRTKASNYNKPTFISSCSHPRIVSQLERDLVQLIRRSIKDPNLGEDAEAFVAESLRSAREFLAAIEIIGEMSPSSYDTLTSSADSMAAYILTCFLQSSDLPAKLIPTQSLHTPLLKPSLDTPLFDTITSSLCTLLSPHLKTSTIPVFSGSFPLPHPLSLHTHLPNSQHTSLFASLVTVALSSLSSLPAVLYLLHSHIKGIYTVDPRITPLARKVRELDLHAAVKACGVSGGTGVGLSSVGVELVCGSGSRVYLSRIGDVVSKLNTCVDVEEVVKAVGTRIGSQCQGLPSETNTDSENIVIYKRGVVVVRIDRVLESSGATDTNQDAVKLLMESHRILGHVFSVFDECGVRVYESSSSYKTVTVAVGDESTRGFKRSDSSEDLIAAAAVSPKSNLETAIDKLRDMKSVKVNVHPNKGIVSLISSSRPCAKPQEIGPTELTQKLLGALAGRKIHIEMCSLGVGAAGVSVVVGEEYVTEGVKAVHEAVCRESSK</sequence>
<comment type="similarity">
    <text evidence="1">Belongs to the aspartokinase family.</text>
</comment>
<protein>
    <recommendedName>
        <fullName evidence="2">Aspartate/glutamate/uridylate kinase domain-containing protein</fullName>
    </recommendedName>
</protein>
<dbReference type="GO" id="GO:0009089">
    <property type="term" value="P:lysine biosynthetic process via diaminopimelate"/>
    <property type="evidence" value="ECO:0007669"/>
    <property type="project" value="TreeGrafter"/>
</dbReference>
<accession>A0A1Y2BWV9</accession>
<dbReference type="Gene3D" id="3.30.70.260">
    <property type="match status" value="2"/>
</dbReference>
<dbReference type="SUPFAM" id="SSF53633">
    <property type="entry name" value="Carbamate kinase-like"/>
    <property type="match status" value="1"/>
</dbReference>
<dbReference type="InterPro" id="IPR045865">
    <property type="entry name" value="ACT-like_dom_sf"/>
</dbReference>
<keyword evidence="4" id="KW-1185">Reference proteome</keyword>
<dbReference type="PANTHER" id="PTHR21499:SF59">
    <property type="entry name" value="ASPARTOKINASE"/>
    <property type="match status" value="1"/>
</dbReference>
<organism evidence="3 4">
    <name type="scientific">Rhizoclosmatium globosum</name>
    <dbReference type="NCBI Taxonomy" id="329046"/>
    <lineage>
        <taxon>Eukaryota</taxon>
        <taxon>Fungi</taxon>
        <taxon>Fungi incertae sedis</taxon>
        <taxon>Chytridiomycota</taxon>
        <taxon>Chytridiomycota incertae sedis</taxon>
        <taxon>Chytridiomycetes</taxon>
        <taxon>Chytridiales</taxon>
        <taxon>Chytriomycetaceae</taxon>
        <taxon>Rhizoclosmatium</taxon>
    </lineage>
</organism>
<dbReference type="EMBL" id="MCGO01000041">
    <property type="protein sequence ID" value="ORY39137.1"/>
    <property type="molecule type" value="Genomic_DNA"/>
</dbReference>
<evidence type="ECO:0000313" key="4">
    <source>
        <dbReference type="Proteomes" id="UP000193642"/>
    </source>
</evidence>
<name>A0A1Y2BWV9_9FUNG</name>